<sequence>MPSIVKNSFFSTLSLALKVGTHAVLSIVLARVLGANEFGRFVFATTFTGIFLLIVDYSFNLQVVRQVANSPAETPEIVQRMLSAKLLLSFACTLIILLTLLVSHSSETDTVILVLWLGVLCFSFGQFLNNVFKGVNKFELETYPMLLLNSALFLIVVLLLMLGHDLVLIASGYTVARIFYLGISYRCYRRHFGGLRFHLELGQGLKTLYELLPFGIYSILAVIYLQIDTIMLSYMQNDSQVGHYQAAMRIALATTLLSEIILSSFFPLVAKAIHSDPAEFRARTLLLNKYLLVIGAFLGATLAIFSDSIIDVLYGGGYAPSALLLRLLAVVVFLRFAGAGFGMIINISRNQRWCTIGVSISAVMNIILNCYAIPRHGAVGAAVVSIVTHLVLNSLYVIFAYRAVRSFYIGKLCLRGLVIITLCAVAALYLKQLQPLWGAALFVLLPFLLVRFCLSKEEMESILRIFRKGLPLANGA</sequence>
<proteinExistence type="predicted"/>
<keyword evidence="2" id="KW-1003">Cell membrane</keyword>
<keyword evidence="8" id="KW-1185">Reference proteome</keyword>
<feature type="transmembrane region" description="Helical" evidence="6">
    <location>
        <begin position="111"/>
        <end position="131"/>
    </location>
</feature>
<feature type="transmembrane region" description="Helical" evidence="6">
    <location>
        <begin position="208"/>
        <end position="227"/>
    </location>
</feature>
<protein>
    <submittedName>
        <fullName evidence="7">Flippase</fullName>
    </submittedName>
</protein>
<dbReference type="InterPro" id="IPR050833">
    <property type="entry name" value="Poly_Biosynth_Transport"/>
</dbReference>
<reference evidence="7 8" key="1">
    <citation type="submission" date="2021-06" db="EMBL/GenBank/DDBJ databases">
        <title>Gemonas diversity in paddy soil.</title>
        <authorList>
            <person name="Liu G."/>
        </authorList>
    </citation>
    <scope>NUCLEOTIDE SEQUENCE [LARGE SCALE GENOMIC DNA]</scope>
    <source>
        <strain evidence="7 8">RG29</strain>
    </source>
</reference>
<evidence type="ECO:0000313" key="8">
    <source>
        <dbReference type="Proteomes" id="UP000683493"/>
    </source>
</evidence>
<feature type="transmembrane region" description="Helical" evidence="6">
    <location>
        <begin position="436"/>
        <end position="454"/>
    </location>
</feature>
<feature type="transmembrane region" description="Helical" evidence="6">
    <location>
        <begin position="38"/>
        <end position="59"/>
    </location>
</feature>
<feature type="transmembrane region" description="Helical" evidence="6">
    <location>
        <begin position="380"/>
        <end position="400"/>
    </location>
</feature>
<evidence type="ECO:0000256" key="5">
    <source>
        <dbReference type="ARBA" id="ARBA00023136"/>
    </source>
</evidence>
<keyword evidence="4 6" id="KW-1133">Transmembrane helix</keyword>
<dbReference type="Pfam" id="PF01943">
    <property type="entry name" value="Polysacc_synt"/>
    <property type="match status" value="1"/>
</dbReference>
<dbReference type="CDD" id="cd13128">
    <property type="entry name" value="MATE_Wzx_like"/>
    <property type="match status" value="1"/>
</dbReference>
<feature type="transmembrane region" description="Helical" evidence="6">
    <location>
        <begin position="143"/>
        <end position="162"/>
    </location>
</feature>
<dbReference type="Proteomes" id="UP000683493">
    <property type="component" value="Chromosome"/>
</dbReference>
<evidence type="ECO:0000256" key="1">
    <source>
        <dbReference type="ARBA" id="ARBA00004651"/>
    </source>
</evidence>
<dbReference type="PANTHER" id="PTHR30250">
    <property type="entry name" value="PST FAMILY PREDICTED COLANIC ACID TRANSPORTER"/>
    <property type="match status" value="1"/>
</dbReference>
<keyword evidence="3 6" id="KW-0812">Transmembrane</keyword>
<name>A0ABX8JBZ1_9BACT</name>
<evidence type="ECO:0000256" key="4">
    <source>
        <dbReference type="ARBA" id="ARBA00022989"/>
    </source>
</evidence>
<feature type="transmembrane region" description="Helical" evidence="6">
    <location>
        <begin position="12"/>
        <end position="32"/>
    </location>
</feature>
<evidence type="ECO:0000256" key="2">
    <source>
        <dbReference type="ARBA" id="ARBA00022475"/>
    </source>
</evidence>
<feature type="transmembrane region" description="Helical" evidence="6">
    <location>
        <begin position="290"/>
        <end position="310"/>
    </location>
</feature>
<feature type="transmembrane region" description="Helical" evidence="6">
    <location>
        <begin position="86"/>
        <end position="105"/>
    </location>
</feature>
<feature type="transmembrane region" description="Helical" evidence="6">
    <location>
        <begin position="247"/>
        <end position="269"/>
    </location>
</feature>
<keyword evidence="5 6" id="KW-0472">Membrane</keyword>
<evidence type="ECO:0000313" key="7">
    <source>
        <dbReference type="EMBL" id="QWV95950.1"/>
    </source>
</evidence>
<evidence type="ECO:0000256" key="3">
    <source>
        <dbReference type="ARBA" id="ARBA00022692"/>
    </source>
</evidence>
<feature type="transmembrane region" description="Helical" evidence="6">
    <location>
        <begin position="322"/>
        <end position="341"/>
    </location>
</feature>
<feature type="transmembrane region" description="Helical" evidence="6">
    <location>
        <begin position="412"/>
        <end position="430"/>
    </location>
</feature>
<feature type="transmembrane region" description="Helical" evidence="6">
    <location>
        <begin position="168"/>
        <end position="188"/>
    </location>
</feature>
<gene>
    <name evidence="7" type="ORF">KP005_11190</name>
</gene>
<feature type="transmembrane region" description="Helical" evidence="6">
    <location>
        <begin position="353"/>
        <end position="374"/>
    </location>
</feature>
<accession>A0ABX8JBZ1</accession>
<comment type="subcellular location">
    <subcellularLocation>
        <location evidence="1">Cell membrane</location>
        <topology evidence="1">Multi-pass membrane protein</topology>
    </subcellularLocation>
</comment>
<evidence type="ECO:0000256" key="6">
    <source>
        <dbReference type="SAM" id="Phobius"/>
    </source>
</evidence>
<dbReference type="InterPro" id="IPR002797">
    <property type="entry name" value="Polysacc_synth"/>
</dbReference>
<organism evidence="7 8">
    <name type="scientific">Geomonas diazotrophica</name>
    <dbReference type="NCBI Taxonomy" id="2843197"/>
    <lineage>
        <taxon>Bacteria</taxon>
        <taxon>Pseudomonadati</taxon>
        <taxon>Thermodesulfobacteriota</taxon>
        <taxon>Desulfuromonadia</taxon>
        <taxon>Geobacterales</taxon>
        <taxon>Geobacteraceae</taxon>
        <taxon>Geomonas</taxon>
    </lineage>
</organism>
<dbReference type="PANTHER" id="PTHR30250:SF11">
    <property type="entry name" value="O-ANTIGEN TRANSPORTER-RELATED"/>
    <property type="match status" value="1"/>
</dbReference>
<dbReference type="EMBL" id="CP076724">
    <property type="protein sequence ID" value="QWV95950.1"/>
    <property type="molecule type" value="Genomic_DNA"/>
</dbReference>